<gene>
    <name evidence="2" type="ORF">LTRI10_LOCUS51619</name>
</gene>
<feature type="region of interest" description="Disordered" evidence="1">
    <location>
        <begin position="1"/>
        <end position="45"/>
    </location>
</feature>
<proteinExistence type="predicted"/>
<keyword evidence="3" id="KW-1185">Reference proteome</keyword>
<reference evidence="2 3" key="1">
    <citation type="submission" date="2024-04" db="EMBL/GenBank/DDBJ databases">
        <authorList>
            <person name="Fracassetti M."/>
        </authorList>
    </citation>
    <scope>NUCLEOTIDE SEQUENCE [LARGE SCALE GENOMIC DNA]</scope>
</reference>
<name>A0AAV2GSP7_9ROSI</name>
<sequence>MPKMRRESSVSARHQVGISLAELGVPTNNMKRKSEEEQATKVEEPMAERIQRGLSPTNSLGFIAHMALGPTTKPEPDRELEALSISLKTLSRSKRKCNSLTLIS</sequence>
<evidence type="ECO:0000313" key="3">
    <source>
        <dbReference type="Proteomes" id="UP001497516"/>
    </source>
</evidence>
<evidence type="ECO:0000313" key="2">
    <source>
        <dbReference type="EMBL" id="CAL1412315.1"/>
    </source>
</evidence>
<dbReference type="Proteomes" id="UP001497516">
    <property type="component" value="Chromosome 9"/>
</dbReference>
<feature type="compositionally biased region" description="Basic and acidic residues" evidence="1">
    <location>
        <begin position="32"/>
        <end position="45"/>
    </location>
</feature>
<protein>
    <submittedName>
        <fullName evidence="2">Uncharacterized protein</fullName>
    </submittedName>
</protein>
<dbReference type="AlphaFoldDB" id="A0AAV2GSP7"/>
<dbReference type="EMBL" id="OZ034822">
    <property type="protein sequence ID" value="CAL1412315.1"/>
    <property type="molecule type" value="Genomic_DNA"/>
</dbReference>
<accession>A0AAV2GSP7</accession>
<organism evidence="2 3">
    <name type="scientific">Linum trigynum</name>
    <dbReference type="NCBI Taxonomy" id="586398"/>
    <lineage>
        <taxon>Eukaryota</taxon>
        <taxon>Viridiplantae</taxon>
        <taxon>Streptophyta</taxon>
        <taxon>Embryophyta</taxon>
        <taxon>Tracheophyta</taxon>
        <taxon>Spermatophyta</taxon>
        <taxon>Magnoliopsida</taxon>
        <taxon>eudicotyledons</taxon>
        <taxon>Gunneridae</taxon>
        <taxon>Pentapetalae</taxon>
        <taxon>rosids</taxon>
        <taxon>fabids</taxon>
        <taxon>Malpighiales</taxon>
        <taxon>Linaceae</taxon>
        <taxon>Linum</taxon>
    </lineage>
</organism>
<evidence type="ECO:0000256" key="1">
    <source>
        <dbReference type="SAM" id="MobiDB-lite"/>
    </source>
</evidence>